<dbReference type="AlphaFoldDB" id="A0A1H9AIT5"/>
<reference evidence="1 2" key="1">
    <citation type="submission" date="2016-10" db="EMBL/GenBank/DDBJ databases">
        <authorList>
            <person name="de Groot N.N."/>
        </authorList>
    </citation>
    <scope>NUCLEOTIDE SEQUENCE [LARGE SCALE GENOMIC DNA]</scope>
    <source>
        <strain evidence="1 2">B25</strain>
    </source>
</reference>
<evidence type="ECO:0000313" key="1">
    <source>
        <dbReference type="EMBL" id="SEP76579.1"/>
    </source>
</evidence>
<gene>
    <name evidence="1" type="ORF">SAMN04487977_101354</name>
</gene>
<accession>A0A1H9AIT5</accession>
<keyword evidence="2" id="KW-1185">Reference proteome</keyword>
<name>A0A1H9AIT5_9SPIR</name>
<proteinExistence type="predicted"/>
<dbReference type="EMBL" id="FOFU01000001">
    <property type="protein sequence ID" value="SEP76579.1"/>
    <property type="molecule type" value="Genomic_DNA"/>
</dbReference>
<protein>
    <submittedName>
        <fullName evidence="1">Uncharacterized protein</fullName>
    </submittedName>
</protein>
<organism evidence="1 2">
    <name type="scientific">Treponema bryantii</name>
    <dbReference type="NCBI Taxonomy" id="163"/>
    <lineage>
        <taxon>Bacteria</taxon>
        <taxon>Pseudomonadati</taxon>
        <taxon>Spirochaetota</taxon>
        <taxon>Spirochaetia</taxon>
        <taxon>Spirochaetales</taxon>
        <taxon>Treponemataceae</taxon>
        <taxon>Treponema</taxon>
    </lineage>
</organism>
<evidence type="ECO:0000313" key="2">
    <source>
        <dbReference type="Proteomes" id="UP000182360"/>
    </source>
</evidence>
<dbReference type="Proteomes" id="UP000182360">
    <property type="component" value="Unassembled WGS sequence"/>
</dbReference>
<sequence length="230" mass="26472">MEFITYNYIIYMRVSSTNTTVPDFSSVIACISNHVPFEYTLTSPGAESREFIKKITNEYLKQIHLEKYYNLLGLCMEEIISNSVKANIKRAYFITHNLNINNHDDYESGMKHFKEQGLSNIRDAKFVEEINKLGLYVKLSFNVENNCLYITARNNSVISKEEISRINKRLSMSENKSSEDIFMNSIDQTEGAGLGIIMIKKILSQISSIDECFRIRATDTETITELMILP</sequence>